<evidence type="ECO:0000256" key="1">
    <source>
        <dbReference type="SAM" id="MobiDB-lite"/>
    </source>
</evidence>
<accession>A0AAV6VFE1</accession>
<feature type="compositionally biased region" description="Polar residues" evidence="1">
    <location>
        <begin position="98"/>
        <end position="115"/>
    </location>
</feature>
<comment type="caution">
    <text evidence="2">The sequence shown here is derived from an EMBL/GenBank/DDBJ whole genome shotgun (WGS) entry which is preliminary data.</text>
</comment>
<evidence type="ECO:0000313" key="2">
    <source>
        <dbReference type="EMBL" id="KAG8195329.1"/>
    </source>
</evidence>
<feature type="region of interest" description="Disordered" evidence="1">
    <location>
        <begin position="31"/>
        <end position="115"/>
    </location>
</feature>
<name>A0AAV6VFE1_9ARAC</name>
<sequence>MFPRPLHSSLSHPTFANTKQRNKYLFPIQLHSALPHPTFTNTKGVGEERGRKDADDPTARGRPSSQGWRCCIGDRLLSSVPLTKAAPDPEIGHGRRQTAAQHSGGLSSQGKQSID</sequence>
<proteinExistence type="predicted"/>
<gene>
    <name evidence="2" type="ORF">JTE90_028470</name>
</gene>
<dbReference type="EMBL" id="JAFNEN010000090">
    <property type="protein sequence ID" value="KAG8195329.1"/>
    <property type="molecule type" value="Genomic_DNA"/>
</dbReference>
<evidence type="ECO:0000313" key="3">
    <source>
        <dbReference type="Proteomes" id="UP000827092"/>
    </source>
</evidence>
<dbReference type="AlphaFoldDB" id="A0AAV6VFE1"/>
<protein>
    <submittedName>
        <fullName evidence="2">Uncharacterized protein</fullName>
    </submittedName>
</protein>
<reference evidence="2 3" key="1">
    <citation type="journal article" date="2022" name="Nat. Ecol. Evol.">
        <title>A masculinizing supergene underlies an exaggerated male reproductive morph in a spider.</title>
        <authorList>
            <person name="Hendrickx F."/>
            <person name="De Corte Z."/>
            <person name="Sonet G."/>
            <person name="Van Belleghem S.M."/>
            <person name="Kostlbacher S."/>
            <person name="Vangestel C."/>
        </authorList>
    </citation>
    <scope>NUCLEOTIDE SEQUENCE [LARGE SCALE GENOMIC DNA]</scope>
    <source>
        <strain evidence="2">W744_W776</strain>
    </source>
</reference>
<dbReference type="Proteomes" id="UP000827092">
    <property type="component" value="Unassembled WGS sequence"/>
</dbReference>
<organism evidence="2 3">
    <name type="scientific">Oedothorax gibbosus</name>
    <dbReference type="NCBI Taxonomy" id="931172"/>
    <lineage>
        <taxon>Eukaryota</taxon>
        <taxon>Metazoa</taxon>
        <taxon>Ecdysozoa</taxon>
        <taxon>Arthropoda</taxon>
        <taxon>Chelicerata</taxon>
        <taxon>Arachnida</taxon>
        <taxon>Araneae</taxon>
        <taxon>Araneomorphae</taxon>
        <taxon>Entelegynae</taxon>
        <taxon>Araneoidea</taxon>
        <taxon>Linyphiidae</taxon>
        <taxon>Erigoninae</taxon>
        <taxon>Oedothorax</taxon>
    </lineage>
</organism>
<keyword evidence="3" id="KW-1185">Reference proteome</keyword>
<feature type="compositionally biased region" description="Basic and acidic residues" evidence="1">
    <location>
        <begin position="45"/>
        <end position="59"/>
    </location>
</feature>